<dbReference type="Pfam" id="PF18141">
    <property type="entry name" value="UPF1_1B_dom"/>
    <property type="match status" value="1"/>
</dbReference>
<dbReference type="CDD" id="cd21400">
    <property type="entry name" value="ZBD_UPF1-like"/>
    <property type="match status" value="1"/>
</dbReference>
<feature type="region of interest" description="Disordered" evidence="13">
    <location>
        <begin position="923"/>
        <end position="1054"/>
    </location>
</feature>
<organism evidence="16">
    <name type="scientific">Pseudo-nitzschia australis</name>
    <dbReference type="NCBI Taxonomy" id="44445"/>
    <lineage>
        <taxon>Eukaryota</taxon>
        <taxon>Sar</taxon>
        <taxon>Stramenopiles</taxon>
        <taxon>Ochrophyta</taxon>
        <taxon>Bacillariophyta</taxon>
        <taxon>Bacillariophyceae</taxon>
        <taxon>Bacillariophycidae</taxon>
        <taxon>Bacillariales</taxon>
        <taxon>Bacillariaceae</taxon>
        <taxon>Pseudo-nitzschia</taxon>
    </lineage>
</organism>
<evidence type="ECO:0000313" key="16">
    <source>
        <dbReference type="EMBL" id="CAE0723761.1"/>
    </source>
</evidence>
<feature type="region of interest" description="CC/SHH/C" evidence="12">
    <location>
        <begin position="107"/>
        <end position="135"/>
    </location>
</feature>
<dbReference type="Gene3D" id="3.40.50.300">
    <property type="entry name" value="P-loop containing nucleotide triphosphate hydrolases"/>
    <property type="match status" value="2"/>
</dbReference>
<comment type="similarity">
    <text evidence="2">Belongs to the DNA2/NAM7 helicase family.</text>
</comment>
<name>A0A6V0B7D9_9STRA</name>
<dbReference type="CDD" id="cd21407">
    <property type="entry name" value="1B_UPF1-like"/>
    <property type="match status" value="1"/>
</dbReference>
<keyword evidence="6 12" id="KW-0863">Zinc-finger</keyword>
<dbReference type="GO" id="GO:0003724">
    <property type="term" value="F:RNA helicase activity"/>
    <property type="evidence" value="ECO:0007669"/>
    <property type="project" value="InterPro"/>
</dbReference>
<dbReference type="Pfam" id="PF13086">
    <property type="entry name" value="AAA_11"/>
    <property type="match status" value="1"/>
</dbReference>
<dbReference type="GO" id="GO:0016787">
    <property type="term" value="F:hydrolase activity"/>
    <property type="evidence" value="ECO:0007669"/>
    <property type="project" value="UniProtKB-KW"/>
</dbReference>
<gene>
    <name evidence="15" type="ORF">PAUS00366_LOCUS16516</name>
    <name evidence="16" type="ORF">PAUS00366_LOCUS16517</name>
</gene>
<sequence length="1054" mass="117076">MTNSTDDQDHPQTTFVESDDEEGEEEDDEDDEDEDDEDDEEEEDSSSDDEDEDDDEHEDEDFSDVSEEEDDEDDDHLFTLDHYDEENLPEYACRYCGIHDPACVAHCVETKKWFCNACVGSGGSHLVHHLVRSRSHQVQLHPESPLGETVLECYNCTSKNVFVLGFVPASASSVVVLLCRVCVETVPALKDMDWELSQWHPLIQDRKFLPWLIKVPSDKLLLRSRDISQSQMAKLEELWKNEPEANFADLDRPDIIEEEEMQPTLLQYEDGFHYQNVLAPLVKIEADYDRQMKESLTEEHISVRWEKSLAGKNVATFTFHRLAVEQSRIMVGDELRLKLGDGAQYLYNKPWEGIGYVKGISDGEVELELRTSGNVPDHIHDDYIVEYIWKSTSFDRMQNALKTFAIDDTSVTGYIYHKLLGHPVEEQVIATAKLPATEKDYAVPGLPSLNESQIEAVATVLERPMSLIQGPPGTGKTVTSATLVYHLTKQNMGQVLVTAPSNVAVDQLTEKIAATGLPVVRLASKTREASSSSVDHLCLHVMVPQAAGDEFNKLQRLKNEIGELSERDQKKYRSLRNRTEREILQAADVICCTCVGAADPRLKNFRFRQVLIDEATQAIEAEALIPIANGAKQVVFVGDHCQLGPVVMCKAAAKAGLTQSLFERLVLIGTRPIRLQVQYRMHPALSEFPSNMFYEGSLQNGVTEADRQLLSLPGFAGKEDFAWPVPSKPMFFYSVTGMEEISASGTSYLNRTEASYVEKVVTHLLRLGVTPSQIGVITPYDGQKKYVSENMRRSGALAHTLYEAIEVASVDAFQGREKDFILVTCVRSSETQGIGFLSDPRRLNVALTRARLGVILIGNPRVLSKNALWAALLLHFKEYDCLVEGPLNNLQPSYMTFARPRRNPAGDSRYAFTALARGGWDGRWDDRRGTQTAPGFRSGGRRGYGKDKQSDSRFDSRYGSYEYDGESTNGMNNGGGSNGLPIPNFAPLPSYTGGDDASSVGGDSSYGGSQFGGSRAGMWSQKGGINGGSHEKDGPGLGYYVGSSGNYFSDLGKP</sequence>
<evidence type="ECO:0000259" key="14">
    <source>
        <dbReference type="PROSITE" id="PS51997"/>
    </source>
</evidence>
<dbReference type="EMBL" id="HBIX01023817">
    <property type="protein sequence ID" value="CAE0723761.1"/>
    <property type="molecule type" value="Transcribed_RNA"/>
</dbReference>
<dbReference type="InterPro" id="IPR018999">
    <property type="entry name" value="UPF1_CH/ZBD"/>
</dbReference>
<dbReference type="SUPFAM" id="SSF52540">
    <property type="entry name" value="P-loop containing nucleoside triphosphate hydrolases"/>
    <property type="match status" value="1"/>
</dbReference>
<accession>A0A6V0B7D9</accession>
<dbReference type="Pfam" id="PF04851">
    <property type="entry name" value="ResIII"/>
    <property type="match status" value="1"/>
</dbReference>
<keyword evidence="10" id="KW-0067">ATP-binding</keyword>
<dbReference type="GO" id="GO:0003677">
    <property type="term" value="F:DNA binding"/>
    <property type="evidence" value="ECO:0007669"/>
    <property type="project" value="InterPro"/>
</dbReference>
<evidence type="ECO:0000256" key="3">
    <source>
        <dbReference type="ARBA" id="ARBA00022490"/>
    </source>
</evidence>
<dbReference type="AlphaFoldDB" id="A0A6V0B7D9"/>
<comment type="catalytic activity">
    <reaction evidence="11">
        <text>ATP + H2O = ADP + phosphate + H(+)</text>
        <dbReference type="Rhea" id="RHEA:13065"/>
        <dbReference type="ChEBI" id="CHEBI:15377"/>
        <dbReference type="ChEBI" id="CHEBI:15378"/>
        <dbReference type="ChEBI" id="CHEBI:30616"/>
        <dbReference type="ChEBI" id="CHEBI:43474"/>
        <dbReference type="ChEBI" id="CHEBI:456216"/>
        <dbReference type="EC" id="3.6.4.12"/>
    </reaction>
    <physiologicalReaction direction="left-to-right" evidence="11">
        <dbReference type="Rhea" id="RHEA:13066"/>
    </physiologicalReaction>
</comment>
<dbReference type="CDD" id="cd18039">
    <property type="entry name" value="DEXXQc_UPF1"/>
    <property type="match status" value="1"/>
</dbReference>
<feature type="region of interest" description="C3H" evidence="12">
    <location>
        <begin position="93"/>
        <end position="125"/>
    </location>
</feature>
<proteinExistence type="inferred from homology"/>
<dbReference type="GO" id="GO:0003678">
    <property type="term" value="F:DNA helicase activity"/>
    <property type="evidence" value="ECO:0007669"/>
    <property type="project" value="UniProtKB-EC"/>
</dbReference>
<dbReference type="InterPro" id="IPR041679">
    <property type="entry name" value="DNA2/NAM7-like_C"/>
</dbReference>
<dbReference type="CDD" id="cd18808">
    <property type="entry name" value="SF1_C_Upf1"/>
    <property type="match status" value="1"/>
</dbReference>
<dbReference type="PANTHER" id="PTHR10887">
    <property type="entry name" value="DNA2/NAM7 HELICASE FAMILY"/>
    <property type="match status" value="1"/>
</dbReference>
<dbReference type="Pfam" id="PF13087">
    <property type="entry name" value="AAA_12"/>
    <property type="match status" value="1"/>
</dbReference>
<dbReference type="InterPro" id="IPR027417">
    <property type="entry name" value="P-loop_NTPase"/>
</dbReference>
<dbReference type="InterPro" id="IPR040812">
    <property type="entry name" value="UPF1_1B_dom"/>
</dbReference>
<keyword evidence="8" id="KW-0347">Helicase</keyword>
<evidence type="ECO:0000256" key="5">
    <source>
        <dbReference type="ARBA" id="ARBA00022741"/>
    </source>
</evidence>
<dbReference type="Pfam" id="PF09416">
    <property type="entry name" value="UPF1_Zn_bind"/>
    <property type="match status" value="1"/>
</dbReference>
<dbReference type="InterPro" id="IPR014001">
    <property type="entry name" value="Helicase_ATP-bd"/>
</dbReference>
<feature type="compositionally biased region" description="Low complexity" evidence="13">
    <location>
        <begin position="993"/>
        <end position="1008"/>
    </location>
</feature>
<keyword evidence="5" id="KW-0547">Nucleotide-binding</keyword>
<feature type="compositionally biased region" description="Basic and acidic residues" evidence="13">
    <location>
        <begin position="944"/>
        <end position="956"/>
    </location>
</feature>
<dbReference type="InterPro" id="IPR045055">
    <property type="entry name" value="DNA2/NAM7-like"/>
</dbReference>
<dbReference type="InterPro" id="IPR006935">
    <property type="entry name" value="Helicase/UvrB_N"/>
</dbReference>
<dbReference type="Gene3D" id="2.40.30.230">
    <property type="match status" value="1"/>
</dbReference>
<dbReference type="InterPro" id="IPR047187">
    <property type="entry name" value="SF1_C_Upf1"/>
</dbReference>
<dbReference type="Gene3D" id="6.10.140.1240">
    <property type="match status" value="1"/>
</dbReference>
<dbReference type="SMART" id="SM00487">
    <property type="entry name" value="DEXDc"/>
    <property type="match status" value="1"/>
</dbReference>
<dbReference type="FunFam" id="3.40.50.300:FF:000097">
    <property type="entry name" value="Regulator of nonsense transcripts 1"/>
    <property type="match status" value="1"/>
</dbReference>
<dbReference type="GO" id="GO:0005737">
    <property type="term" value="C:cytoplasm"/>
    <property type="evidence" value="ECO:0007669"/>
    <property type="project" value="UniProtKB-SubCell"/>
</dbReference>
<evidence type="ECO:0000256" key="1">
    <source>
        <dbReference type="ARBA" id="ARBA00004496"/>
    </source>
</evidence>
<comment type="subcellular location">
    <subcellularLocation>
        <location evidence="1">Cytoplasm</location>
    </subcellularLocation>
</comment>
<reference evidence="16" key="1">
    <citation type="submission" date="2021-01" db="EMBL/GenBank/DDBJ databases">
        <authorList>
            <person name="Corre E."/>
            <person name="Pelletier E."/>
            <person name="Niang G."/>
            <person name="Scheremetjew M."/>
            <person name="Finn R."/>
            <person name="Kale V."/>
            <person name="Holt S."/>
            <person name="Cochrane G."/>
            <person name="Meng A."/>
            <person name="Brown T."/>
            <person name="Cohen L."/>
        </authorList>
    </citation>
    <scope>NUCLEOTIDE SEQUENCE</scope>
    <source>
        <strain evidence="16">10249 10 AB</strain>
    </source>
</reference>
<keyword evidence="7" id="KW-0378">Hydrolase</keyword>
<evidence type="ECO:0000256" key="10">
    <source>
        <dbReference type="ARBA" id="ARBA00022840"/>
    </source>
</evidence>
<dbReference type="PROSITE" id="PS51997">
    <property type="entry name" value="UPF1_CH_RICH"/>
    <property type="match status" value="1"/>
</dbReference>
<dbReference type="GO" id="GO:0008270">
    <property type="term" value="F:zinc ion binding"/>
    <property type="evidence" value="ECO:0007669"/>
    <property type="project" value="UniProtKB-UniRule"/>
</dbReference>
<dbReference type="GO" id="GO:0003723">
    <property type="term" value="F:RNA binding"/>
    <property type="evidence" value="ECO:0007669"/>
    <property type="project" value="InterPro"/>
</dbReference>
<dbReference type="GO" id="GO:0005524">
    <property type="term" value="F:ATP binding"/>
    <property type="evidence" value="ECO:0007669"/>
    <property type="project" value="UniProtKB-KW"/>
</dbReference>
<evidence type="ECO:0000256" key="8">
    <source>
        <dbReference type="ARBA" id="ARBA00022806"/>
    </source>
</evidence>
<feature type="domain" description="Upf1" evidence="14">
    <location>
        <begin position="85"/>
        <end position="242"/>
    </location>
</feature>
<keyword evidence="4 12" id="KW-0479">Metal-binding</keyword>
<evidence type="ECO:0000256" key="9">
    <source>
        <dbReference type="ARBA" id="ARBA00022833"/>
    </source>
</evidence>
<feature type="region of interest" description="Disordered" evidence="13">
    <location>
        <begin position="1"/>
        <end position="74"/>
    </location>
</feature>
<comment type="caution">
    <text evidence="12">Lacks conserved residue(s) required for the propagation of feature annotation.</text>
</comment>
<protein>
    <recommendedName>
        <fullName evidence="14">Upf1 domain-containing protein</fullName>
    </recommendedName>
</protein>
<evidence type="ECO:0000256" key="6">
    <source>
        <dbReference type="ARBA" id="ARBA00022771"/>
    </source>
</evidence>
<evidence type="ECO:0000256" key="2">
    <source>
        <dbReference type="ARBA" id="ARBA00007913"/>
    </source>
</evidence>
<keyword evidence="3" id="KW-0963">Cytoplasm</keyword>
<feature type="compositionally biased region" description="Polar residues" evidence="13">
    <location>
        <begin position="1"/>
        <end position="16"/>
    </location>
</feature>
<keyword evidence="9 12" id="KW-0862">Zinc</keyword>
<evidence type="ECO:0000256" key="7">
    <source>
        <dbReference type="ARBA" id="ARBA00022801"/>
    </source>
</evidence>
<evidence type="ECO:0000256" key="4">
    <source>
        <dbReference type="ARBA" id="ARBA00022723"/>
    </source>
</evidence>
<dbReference type="PANTHER" id="PTHR10887:SF364">
    <property type="entry name" value="REGULATOR OF NONSENSE TRANSCRIPTS 1"/>
    <property type="match status" value="1"/>
</dbReference>
<dbReference type="GO" id="GO:0000184">
    <property type="term" value="P:nuclear-transcribed mRNA catabolic process, nonsense-mediated decay"/>
    <property type="evidence" value="ECO:0007669"/>
    <property type="project" value="InterPro"/>
</dbReference>
<dbReference type="EMBL" id="HBIX01023816">
    <property type="protein sequence ID" value="CAE0723760.1"/>
    <property type="molecule type" value="Transcribed_RNA"/>
</dbReference>
<evidence type="ECO:0000256" key="11">
    <source>
        <dbReference type="ARBA" id="ARBA00048432"/>
    </source>
</evidence>
<evidence type="ECO:0000256" key="12">
    <source>
        <dbReference type="PROSITE-ProRule" id="PRU01341"/>
    </source>
</evidence>
<evidence type="ECO:0000256" key="13">
    <source>
        <dbReference type="SAM" id="MobiDB-lite"/>
    </source>
</evidence>
<evidence type="ECO:0000313" key="15">
    <source>
        <dbReference type="EMBL" id="CAE0723760.1"/>
    </source>
</evidence>
<feature type="compositionally biased region" description="Acidic residues" evidence="13">
    <location>
        <begin position="17"/>
        <end position="74"/>
    </location>
</feature>
<dbReference type="InterPro" id="IPR041677">
    <property type="entry name" value="DNA2/NAM7_AAA_11"/>
</dbReference>